<dbReference type="Gene3D" id="2.30.29.30">
    <property type="entry name" value="Pleckstrin-homology domain (PH domain)/Phosphotyrosine-binding domain (PTB)"/>
    <property type="match status" value="2"/>
</dbReference>
<dbReference type="InterPro" id="IPR019748">
    <property type="entry name" value="FERM_central"/>
</dbReference>
<dbReference type="GO" id="GO:0033632">
    <property type="term" value="P:regulation of cell-cell adhesion mediated by integrin"/>
    <property type="evidence" value="ECO:0007669"/>
    <property type="project" value="TreeGrafter"/>
</dbReference>
<dbReference type="Pfam" id="PF00515">
    <property type="entry name" value="TPR_1"/>
    <property type="match status" value="1"/>
</dbReference>
<dbReference type="PANTHER" id="PTHR16160:SF1">
    <property type="entry name" value="FERMITIN FAMILY HOMOLOG 3"/>
    <property type="match status" value="1"/>
</dbReference>
<organism evidence="12 13">
    <name type="scientific">Polypterus senegalus</name>
    <name type="common">Senegal bichir</name>
    <dbReference type="NCBI Taxonomy" id="55291"/>
    <lineage>
        <taxon>Eukaryota</taxon>
        <taxon>Metazoa</taxon>
        <taxon>Chordata</taxon>
        <taxon>Craniata</taxon>
        <taxon>Vertebrata</taxon>
        <taxon>Euteleostomi</taxon>
        <taxon>Actinopterygii</taxon>
        <taxon>Polypteriformes</taxon>
        <taxon>Polypteridae</taxon>
        <taxon>Polypterus</taxon>
    </lineage>
</organism>
<dbReference type="FunFam" id="1.25.40.10:FF:000020">
    <property type="entry name" value="Stress-induced phosphoprotein 1"/>
    <property type="match status" value="1"/>
</dbReference>
<evidence type="ECO:0000256" key="9">
    <source>
        <dbReference type="PROSITE-ProRule" id="PRU00339"/>
    </source>
</evidence>
<dbReference type="PROSITE" id="PS50293">
    <property type="entry name" value="TPR_REGION"/>
    <property type="match status" value="1"/>
</dbReference>
<dbReference type="GO" id="GO:0120293">
    <property type="term" value="C:dynein axonemal particle"/>
    <property type="evidence" value="ECO:0007669"/>
    <property type="project" value="UniProtKB-SubCell"/>
</dbReference>
<dbReference type="GO" id="GO:0030055">
    <property type="term" value="C:cell-substrate junction"/>
    <property type="evidence" value="ECO:0007669"/>
    <property type="project" value="TreeGrafter"/>
</dbReference>
<keyword evidence="5" id="KW-0130">Cell adhesion</keyword>
<protein>
    <recommendedName>
        <fullName evidence="7">Stress-induced-phosphoprotein 1</fullName>
    </recommendedName>
</protein>
<name>A0A8X8BJX6_POLSE</name>
<evidence type="ECO:0000256" key="4">
    <source>
        <dbReference type="ARBA" id="ARBA00022803"/>
    </source>
</evidence>
<dbReference type="Pfam" id="PF17830">
    <property type="entry name" value="STI1-HOP_DP"/>
    <property type="match status" value="2"/>
</dbReference>
<keyword evidence="4 9" id="KW-0802">TPR repeat</keyword>
<dbReference type="GO" id="GO:0007159">
    <property type="term" value="P:leukocyte cell-cell adhesion"/>
    <property type="evidence" value="ECO:0007669"/>
    <property type="project" value="TreeGrafter"/>
</dbReference>
<dbReference type="SUPFAM" id="SSF47031">
    <property type="entry name" value="Second domain of FERM"/>
    <property type="match status" value="2"/>
</dbReference>
<dbReference type="Pfam" id="PF13424">
    <property type="entry name" value="TPR_12"/>
    <property type="match status" value="1"/>
</dbReference>
<sequence length="1297" mass="148479">VNKLKDQGNKALSEGKLEEAVKCYTDAIQLDPKNHVLYSNRSAAYAKKEDYYHALEDAEKTVQLKPDWGKGYSRKAAALEFLGRLELAKTTYEEGLKHDPTNPQLKEGLQKLMAKMNEKRKLMNPFSLPDLYQRLEADPRTRPLLSDPSYRELIEKLRANPFGGGGINLQDPRLIPTLSVLTGVDLTPDDEDEEPSPPPPPKKEDATPKPKDEDLPENKKKALKEKEQGNDAYKKKDFETALKHYEAAFELDPSNMTYLSNQAAVYFEKAEYERCRELCEKSIEVGRENREDYRQIAKAYARIGNSYFKQEQYKEAIQFFNKSLAEHRTPDVLKKCQQAEKILKEQERLAYINPDLALEEKNKGNEFFQKDQVAAGLVFITIFFEFPGDYPQAMKHYSEAIRRNPDDAKLYSNRAACYTKLLEFQLALKDCEECIRLDPTFLKGYTRKAAALEAMKDFSKAMDFYQKALDLDSSSKEAAEGYQRCLVSQHMRNDSPEDVKRRAMADPEVQQIMSDPAMRMILEQMQKDPQALSEESLNSHQVSSARCATQKWTAACGYHAADTKRSTCRWSSAQPPAFQAYFPSTKEGLKCLRQKAKIKLKEPKKPLSTEICLSPVTPWPSHNQHSHSDLASANANTHSPLTEMQVDAASQRCVNHSPHCLTGFHPTMANWDLQVIVEDLGPEAPPVSISVAGDLHIGGVILRIVDKTQIQKNWSDYALWWEQKKQWLLKTNWTLDKYGILADAKLFFTPQHKPIRLVLPNNCNLKINASFAAPVLRTVMDICKILNIRHPEELSLLKPVEEKEKKRKKDKEEGVEEIYDLTGVILSGGTPTLYNGIPAHFVDSPEKEAIYKMLSVSQPAPSPETMSKMYRPGNLIDKAQINSRWLDSSRSLMQQGILENDRLLMRFKYYSFFDLEPKYDVVRITQMYEQARWAILLEEIDCTEEEMMLFAALQYHINKLSLSSDHNHRSGNDQALEDLDSALQSLEVKMDNSLSSTEMLVPKRLTLKGYKQYWFTFKDTSISYFKSKEESMGEPIQQMNLKGCEVAPDVNIAGQKFCIKLLIPAPDGMNEIYLRCDDEKQYSRWMAACRLASKGKTMADSSYQTEVQNILAFLTMQKKNPGTQVASDENINTHSLVSPRYQKKYKAKQLTPRILEAHQNVAQLTLMDAKIRFIQIWQSLPDFGLSYFVVRFKGCRKDEILGISNNRLIRIDLSIGDVVKTWRYNNMRQWNVNWDIRQVAIEFDGNVNIAFSCVTADCKIVHEYIGGYIFMSTRNKDQNDVLNEELFHKLTGGNEAL</sequence>
<dbReference type="FunFam" id="1.25.40.10:FF:000027">
    <property type="entry name" value="stress-induced-phosphoprotein 1 isoform X1"/>
    <property type="match status" value="1"/>
</dbReference>
<dbReference type="SMART" id="SM00727">
    <property type="entry name" value="STI1"/>
    <property type="match status" value="2"/>
</dbReference>
<dbReference type="InterPro" id="IPR011990">
    <property type="entry name" value="TPR-like_helical_dom_sf"/>
</dbReference>
<keyword evidence="13" id="KW-1185">Reference proteome</keyword>
<dbReference type="CDD" id="cd01237">
    <property type="entry name" value="PH_fermitin"/>
    <property type="match status" value="1"/>
</dbReference>
<dbReference type="PANTHER" id="PTHR16160">
    <property type="entry name" value="FERMITIN 2-RELATED"/>
    <property type="match status" value="1"/>
</dbReference>
<dbReference type="InterPro" id="IPR011993">
    <property type="entry name" value="PH-like_dom_sf"/>
</dbReference>
<dbReference type="PROSITE" id="PS50003">
    <property type="entry name" value="PH_DOMAIN"/>
    <property type="match status" value="1"/>
</dbReference>
<dbReference type="FunFam" id="1.10.260.100:FF:000004">
    <property type="entry name" value="Putative stress-induced-phosphoprotein 1"/>
    <property type="match status" value="1"/>
</dbReference>
<feature type="repeat" description="TPR" evidence="9">
    <location>
        <begin position="222"/>
        <end position="255"/>
    </location>
</feature>
<feature type="non-terminal residue" evidence="12">
    <location>
        <position position="1297"/>
    </location>
</feature>
<evidence type="ECO:0000256" key="2">
    <source>
        <dbReference type="ARBA" id="ARBA00022490"/>
    </source>
</evidence>
<dbReference type="InterPro" id="IPR019734">
    <property type="entry name" value="TPR_rpt"/>
</dbReference>
<evidence type="ECO:0000256" key="1">
    <source>
        <dbReference type="ARBA" id="ARBA00008052"/>
    </source>
</evidence>
<dbReference type="InterPro" id="IPR019747">
    <property type="entry name" value="FERM_CS"/>
</dbReference>
<dbReference type="InterPro" id="IPR037837">
    <property type="entry name" value="PH_Kindlin/fermitin"/>
</dbReference>
<evidence type="ECO:0000256" key="3">
    <source>
        <dbReference type="ARBA" id="ARBA00022737"/>
    </source>
</evidence>
<dbReference type="InterPro" id="IPR041243">
    <property type="entry name" value="STI1/HOP_DP"/>
</dbReference>
<dbReference type="Proteomes" id="UP000886611">
    <property type="component" value="Unassembled WGS sequence"/>
</dbReference>
<dbReference type="InterPro" id="IPR019749">
    <property type="entry name" value="Band_41_domain"/>
</dbReference>
<keyword evidence="3" id="KW-0677">Repeat</keyword>
<proteinExistence type="inferred from homology"/>
<feature type="region of interest" description="Disordered" evidence="10">
    <location>
        <begin position="184"/>
        <end position="232"/>
    </location>
</feature>
<dbReference type="SMART" id="SM00233">
    <property type="entry name" value="PH"/>
    <property type="match status" value="1"/>
</dbReference>
<dbReference type="GO" id="GO:0007160">
    <property type="term" value="P:cell-matrix adhesion"/>
    <property type="evidence" value="ECO:0007669"/>
    <property type="project" value="TreeGrafter"/>
</dbReference>
<gene>
    <name evidence="12" type="primary">Fermt3</name>
    <name evidence="12" type="ORF">GTO96_0021216</name>
</gene>
<dbReference type="SMART" id="SM00028">
    <property type="entry name" value="TPR"/>
    <property type="match status" value="9"/>
</dbReference>
<comment type="function">
    <text evidence="8">Acts as a co-chaperone for HSP90AA1. Mediates the association of the molecular chaperones HSPA8/HSC70 and HSP90.</text>
</comment>
<dbReference type="InterPro" id="IPR040790">
    <property type="entry name" value="Kindlin_2_N"/>
</dbReference>
<evidence type="ECO:0000256" key="7">
    <source>
        <dbReference type="ARBA" id="ARBA00026193"/>
    </source>
</evidence>
<dbReference type="Pfam" id="PF18124">
    <property type="entry name" value="Kindlin_2_N"/>
    <property type="match status" value="1"/>
</dbReference>
<feature type="repeat" description="TPR" evidence="9">
    <location>
        <begin position="442"/>
        <end position="475"/>
    </location>
</feature>
<evidence type="ECO:0000256" key="6">
    <source>
        <dbReference type="ARBA" id="ARBA00024190"/>
    </source>
</evidence>
<feature type="non-terminal residue" evidence="12">
    <location>
        <position position="1"/>
    </location>
</feature>
<dbReference type="Pfam" id="PF00373">
    <property type="entry name" value="FERM_M"/>
    <property type="match status" value="2"/>
</dbReference>
<dbReference type="SMART" id="SM00295">
    <property type="entry name" value="B41"/>
    <property type="match status" value="1"/>
</dbReference>
<evidence type="ECO:0000313" key="13">
    <source>
        <dbReference type="Proteomes" id="UP000886611"/>
    </source>
</evidence>
<dbReference type="FunFam" id="1.10.260.100:FF:000002">
    <property type="entry name" value="Stress-induced-phosphoprotein 1 (Hsp70/Hsp90-organizing)"/>
    <property type="match status" value="1"/>
</dbReference>
<dbReference type="Gene3D" id="1.10.260.100">
    <property type="match status" value="2"/>
</dbReference>
<comment type="similarity">
    <text evidence="1">Belongs to the kindlin family.</text>
</comment>
<dbReference type="GO" id="GO:0033622">
    <property type="term" value="P:integrin activation"/>
    <property type="evidence" value="ECO:0007669"/>
    <property type="project" value="TreeGrafter"/>
</dbReference>
<accession>A0A8X8BJX6</accession>
<dbReference type="FunFam" id="2.30.29.30:FF:000057">
    <property type="entry name" value="Fermitin family homolog 2 (Drosophila)"/>
    <property type="match status" value="1"/>
</dbReference>
<dbReference type="InterPro" id="IPR001849">
    <property type="entry name" value="PH_domain"/>
</dbReference>
<dbReference type="InterPro" id="IPR037843">
    <property type="entry name" value="Kindlin/fermitin"/>
</dbReference>
<dbReference type="Gene3D" id="1.25.40.10">
    <property type="entry name" value="Tetratricopeptide repeat domain"/>
    <property type="match status" value="3"/>
</dbReference>
<dbReference type="GO" id="GO:0070527">
    <property type="term" value="P:platelet aggregation"/>
    <property type="evidence" value="ECO:0007669"/>
    <property type="project" value="TreeGrafter"/>
</dbReference>
<feature type="repeat" description="TPR" evidence="9">
    <location>
        <begin position="374"/>
        <end position="407"/>
    </location>
</feature>
<dbReference type="FunFam" id="1.25.40.10:FF:000010">
    <property type="entry name" value="Stress-induced phosphoprotein 1"/>
    <property type="match status" value="1"/>
</dbReference>
<dbReference type="PROSITE" id="PS00660">
    <property type="entry name" value="FERM_1"/>
    <property type="match status" value="1"/>
</dbReference>
<feature type="repeat" description="TPR" evidence="9">
    <location>
        <begin position="297"/>
        <end position="330"/>
    </location>
</feature>
<dbReference type="GO" id="GO:0005178">
    <property type="term" value="F:integrin binding"/>
    <property type="evidence" value="ECO:0007669"/>
    <property type="project" value="TreeGrafter"/>
</dbReference>
<dbReference type="SUPFAM" id="SSF48452">
    <property type="entry name" value="TPR-like"/>
    <property type="match status" value="3"/>
</dbReference>
<evidence type="ECO:0000256" key="5">
    <source>
        <dbReference type="ARBA" id="ARBA00022889"/>
    </source>
</evidence>
<dbReference type="InterPro" id="IPR035963">
    <property type="entry name" value="FERM_2"/>
</dbReference>
<keyword evidence="2" id="KW-0963">Cytoplasm</keyword>
<reference evidence="12 13" key="1">
    <citation type="journal article" date="2021" name="Cell">
        <title>Tracing the genetic footprints of vertebrate landing in non-teleost ray-finned fishes.</title>
        <authorList>
            <person name="Bi X."/>
            <person name="Wang K."/>
            <person name="Yang L."/>
            <person name="Pan H."/>
            <person name="Jiang H."/>
            <person name="Wei Q."/>
            <person name="Fang M."/>
            <person name="Yu H."/>
            <person name="Zhu C."/>
            <person name="Cai Y."/>
            <person name="He Y."/>
            <person name="Gan X."/>
            <person name="Zeng H."/>
            <person name="Yu D."/>
            <person name="Zhu Y."/>
            <person name="Jiang H."/>
            <person name="Qiu Q."/>
            <person name="Yang H."/>
            <person name="Zhang Y.E."/>
            <person name="Wang W."/>
            <person name="Zhu M."/>
            <person name="He S."/>
            <person name="Zhang G."/>
        </authorList>
    </citation>
    <scope>NUCLEOTIDE SEQUENCE [LARGE SCALE GENOMIC DNA]</scope>
    <source>
        <strain evidence="12">Bchr_013</strain>
    </source>
</reference>
<feature type="domain" description="PH" evidence="11">
    <location>
        <begin position="998"/>
        <end position="1094"/>
    </location>
</feature>
<dbReference type="CDD" id="cd13205">
    <property type="entry name" value="FERM_C_fermitin"/>
    <property type="match status" value="1"/>
</dbReference>
<dbReference type="Gene3D" id="3.10.20.90">
    <property type="entry name" value="Phosphatidylinositol 3-kinase Catalytic Subunit, Chain A, domain 1"/>
    <property type="match status" value="2"/>
</dbReference>
<feature type="compositionally biased region" description="Basic and acidic residues" evidence="10">
    <location>
        <begin position="201"/>
        <end position="232"/>
    </location>
</feature>
<feature type="repeat" description="TPR" evidence="9">
    <location>
        <begin position="408"/>
        <end position="441"/>
    </location>
</feature>
<evidence type="ECO:0000259" key="11">
    <source>
        <dbReference type="PROSITE" id="PS50003"/>
    </source>
</evidence>
<evidence type="ECO:0000256" key="8">
    <source>
        <dbReference type="ARBA" id="ARBA00045590"/>
    </source>
</evidence>
<dbReference type="GO" id="GO:0007229">
    <property type="term" value="P:integrin-mediated signaling pathway"/>
    <property type="evidence" value="ECO:0007669"/>
    <property type="project" value="InterPro"/>
</dbReference>
<dbReference type="InterPro" id="IPR006636">
    <property type="entry name" value="STI1_HS-bd"/>
</dbReference>
<evidence type="ECO:0000256" key="10">
    <source>
        <dbReference type="SAM" id="MobiDB-lite"/>
    </source>
</evidence>
<dbReference type="Pfam" id="PF13181">
    <property type="entry name" value="TPR_8"/>
    <property type="match status" value="2"/>
</dbReference>
<dbReference type="PROSITE" id="PS50005">
    <property type="entry name" value="TPR"/>
    <property type="match status" value="6"/>
</dbReference>
<dbReference type="EMBL" id="JAATIS010005064">
    <property type="protein sequence ID" value="KAG2460438.1"/>
    <property type="molecule type" value="Genomic_DNA"/>
</dbReference>
<feature type="repeat" description="TPR" evidence="9">
    <location>
        <begin position="35"/>
        <end position="68"/>
    </location>
</feature>
<comment type="caution">
    <text evidence="12">The sequence shown here is derived from an EMBL/GenBank/DDBJ whole genome shotgun (WGS) entry which is preliminary data.</text>
</comment>
<dbReference type="FunFam" id="2.30.29.30:FF:000037">
    <property type="entry name" value="Fermitin family homolog 2"/>
    <property type="match status" value="1"/>
</dbReference>
<comment type="subcellular location">
    <subcellularLocation>
        <location evidence="6">Dynein axonemal particle</location>
    </subcellularLocation>
</comment>
<evidence type="ECO:0000313" key="12">
    <source>
        <dbReference type="EMBL" id="KAG2460438.1"/>
    </source>
</evidence>
<dbReference type="SUPFAM" id="SSF50729">
    <property type="entry name" value="PH domain-like"/>
    <property type="match status" value="2"/>
</dbReference>
<dbReference type="Pfam" id="PF13414">
    <property type="entry name" value="TPR_11"/>
    <property type="match status" value="1"/>
</dbReference>